<evidence type="ECO:0000256" key="2">
    <source>
        <dbReference type="ARBA" id="ARBA00004496"/>
    </source>
</evidence>
<dbReference type="Pfam" id="PF02378">
    <property type="entry name" value="PTS_EIIC"/>
    <property type="match status" value="1"/>
</dbReference>
<evidence type="ECO:0000256" key="11">
    <source>
        <dbReference type="ARBA" id="ARBA00023136"/>
    </source>
</evidence>
<reference evidence="17 18" key="1">
    <citation type="submission" date="2017-10" db="EMBL/GenBank/DDBJ databases">
        <title>Resolving the taxonomy of Roseburia spp., Eubacterium rectale and Agathobacter spp. through phylogenomic analysis.</title>
        <authorList>
            <person name="Sheridan P.O."/>
            <person name="Walker A.W."/>
            <person name="Duncan S.H."/>
            <person name="Scott K.P."/>
            <person name="Toole P.W.O."/>
            <person name="Luis P."/>
            <person name="Flint H.J."/>
        </authorList>
    </citation>
    <scope>NUCLEOTIDE SEQUENCE [LARGE SCALE GENOMIC DNA]</scope>
    <source>
        <strain evidence="17 18">JK623</strain>
    </source>
</reference>
<dbReference type="InterPro" id="IPR004715">
    <property type="entry name" value="PTS_IIA_fruc"/>
</dbReference>
<evidence type="ECO:0000256" key="5">
    <source>
        <dbReference type="ARBA" id="ARBA00022553"/>
    </source>
</evidence>
<dbReference type="GO" id="GO:0009401">
    <property type="term" value="P:phosphoenolpyruvate-dependent sugar phosphotransferase system"/>
    <property type="evidence" value="ECO:0007669"/>
    <property type="project" value="UniProtKB-KW"/>
</dbReference>
<dbReference type="InterPro" id="IPR006327">
    <property type="entry name" value="PTS_IIC_fruc"/>
</dbReference>
<feature type="transmembrane region" description="Helical" evidence="13">
    <location>
        <begin position="620"/>
        <end position="646"/>
    </location>
</feature>
<dbReference type="CDD" id="cd00211">
    <property type="entry name" value="PTS_IIA_fru"/>
    <property type="match status" value="1"/>
</dbReference>
<name>A0A2G3E610_9FIRM</name>
<feature type="transmembrane region" description="Helical" evidence="13">
    <location>
        <begin position="303"/>
        <end position="326"/>
    </location>
</feature>
<evidence type="ECO:0000256" key="1">
    <source>
        <dbReference type="ARBA" id="ARBA00004429"/>
    </source>
</evidence>
<evidence type="ECO:0000313" key="18">
    <source>
        <dbReference type="Proteomes" id="UP000224563"/>
    </source>
</evidence>
<reference evidence="17 18" key="2">
    <citation type="submission" date="2017-10" db="EMBL/GenBank/DDBJ databases">
        <authorList>
            <person name="Banno H."/>
            <person name="Chua N.-H."/>
        </authorList>
    </citation>
    <scope>NUCLEOTIDE SEQUENCE [LARGE SCALE GENOMIC DNA]</scope>
    <source>
        <strain evidence="17 18">JK623</strain>
    </source>
</reference>
<dbReference type="InterPro" id="IPR002178">
    <property type="entry name" value="PTS_EIIA_type-2_dom"/>
</dbReference>
<feature type="domain" description="PTS EIIC type-2" evidence="16">
    <location>
        <begin position="292"/>
        <end position="680"/>
    </location>
</feature>
<keyword evidence="18" id="KW-1185">Reference proteome</keyword>
<dbReference type="Gene3D" id="3.40.930.10">
    <property type="entry name" value="Mannitol-specific EII, Chain A"/>
    <property type="match status" value="1"/>
</dbReference>
<dbReference type="InterPro" id="IPR013014">
    <property type="entry name" value="PTS_EIIC_2"/>
</dbReference>
<evidence type="ECO:0000313" key="17">
    <source>
        <dbReference type="EMBL" id="PHU38696.1"/>
    </source>
</evidence>
<evidence type="ECO:0000256" key="10">
    <source>
        <dbReference type="ARBA" id="ARBA00022989"/>
    </source>
</evidence>
<keyword evidence="7" id="KW-0808">Transferase</keyword>
<keyword evidence="3" id="KW-0813">Transport</keyword>
<dbReference type="GO" id="GO:0090563">
    <property type="term" value="F:protein-phosphocysteine-sugar phosphotransferase activity"/>
    <property type="evidence" value="ECO:0007669"/>
    <property type="project" value="TreeGrafter"/>
</dbReference>
<dbReference type="NCBIfam" id="TIGR00848">
    <property type="entry name" value="fruA"/>
    <property type="match status" value="1"/>
</dbReference>
<evidence type="ECO:0000256" key="7">
    <source>
        <dbReference type="ARBA" id="ARBA00022679"/>
    </source>
</evidence>
<dbReference type="InterPro" id="IPR003352">
    <property type="entry name" value="PTS_EIIC"/>
</dbReference>
<evidence type="ECO:0000256" key="4">
    <source>
        <dbReference type="ARBA" id="ARBA00022475"/>
    </source>
</evidence>
<keyword evidence="4" id="KW-1003">Cell membrane</keyword>
<dbReference type="InterPro" id="IPR013011">
    <property type="entry name" value="PTS_EIIB_2"/>
</dbReference>
<sequence length="680" mass="70581">MRIKDLLAADSIKLSAECGNKEDAINQLVELMGKRGNITDMETYKKGVFAREEEGSTGIGEGIAIPHCKSDAVSAPGLAAMVIPNGVEYDALDGAPVNLAFLIAAPNTKDNVHLDVLSKLSVMLMDENFTNGLRNAKTVDEFFAVIDKAEAEKDAEEAKEDQSGAETFIVAVTACPTEIAHTYMAAESLEQKAAELGYGIKVETRGSGGAKNVLTDEEIKKATAVIIAADTNVPMERFNGKKVIQTKVADGINKAADLLKKAAAGDAPVYVAQNNENAASAAPQKGGAGHAFYKHLMSGVSHMLPFVIGGGIMVAIAFLIDTIMGYGGSGSGNFGSLLPLSAFFKYAGGLAMGLMVPVLAGYIAYSIADRPGLAVGFAGGLLAANGNAKIADYAFEKFGPFNEFISKFGFTQVDGGATVSGFLGGIVAGFLAGAIILCLKKVFSKLPKSLDGIKPTLIYPLLGIFVISVLMCFIFNPLIALVNVGLSNMLTALSDANMLVLLGLILGAMMAIDMGGPINKAAYVFGTGMLGTAQDFLDAGASLSDPKVQACYIAMAAIMVGGMVPPVGIAIACKIFPKKFTKTERSSWVSNIVMGFSFITEGAIPFAAADPGHVIPCTLIGSGVAGCLSALFGCTLMAPHGGVFVIATIGHPLLFILAWLIGSVVTAVLLGLIKKNASEN</sequence>
<dbReference type="SUPFAM" id="SSF52794">
    <property type="entry name" value="PTS system IIB component-like"/>
    <property type="match status" value="1"/>
</dbReference>
<keyword evidence="12" id="KW-0175">Coiled coil</keyword>
<dbReference type="PROSITE" id="PS51099">
    <property type="entry name" value="PTS_EIIB_TYPE_2"/>
    <property type="match status" value="1"/>
</dbReference>
<dbReference type="FunFam" id="3.40.50.2300:FF:000014">
    <property type="entry name" value="PTS system fructose-like transporter subunit IIB"/>
    <property type="match status" value="1"/>
</dbReference>
<dbReference type="NCBIfam" id="TIGR00829">
    <property type="entry name" value="FRU"/>
    <property type="match status" value="1"/>
</dbReference>
<evidence type="ECO:0000256" key="8">
    <source>
        <dbReference type="ARBA" id="ARBA00022683"/>
    </source>
</evidence>
<dbReference type="Gene3D" id="3.40.50.2300">
    <property type="match status" value="1"/>
</dbReference>
<organism evidence="17 18">
    <name type="scientific">Agathobacter ruminis</name>
    <dbReference type="NCBI Taxonomy" id="1712665"/>
    <lineage>
        <taxon>Bacteria</taxon>
        <taxon>Bacillati</taxon>
        <taxon>Bacillota</taxon>
        <taxon>Clostridia</taxon>
        <taxon>Lachnospirales</taxon>
        <taxon>Lachnospiraceae</taxon>
        <taxon>Agathobacter</taxon>
    </lineage>
</organism>
<dbReference type="PROSITE" id="PS00372">
    <property type="entry name" value="PTS_EIIA_TYPE_2_HIS"/>
    <property type="match status" value="1"/>
</dbReference>
<keyword evidence="9 13" id="KW-0812">Transmembrane</keyword>
<dbReference type="InterPro" id="IPR036095">
    <property type="entry name" value="PTS_EIIB-like_sf"/>
</dbReference>
<feature type="transmembrane region" description="Helical" evidence="13">
    <location>
        <begin position="588"/>
        <end position="608"/>
    </location>
</feature>
<evidence type="ECO:0000256" key="12">
    <source>
        <dbReference type="SAM" id="Coils"/>
    </source>
</evidence>
<dbReference type="PANTHER" id="PTHR30505:SF28">
    <property type="entry name" value="PTS SYSTEM 2-O-ALPHA-MANNOSYL-D-GLYCERATE-SPECIFIC EIIABC COMPONENT"/>
    <property type="match status" value="1"/>
</dbReference>
<evidence type="ECO:0000256" key="9">
    <source>
        <dbReference type="ARBA" id="ARBA00022692"/>
    </source>
</evidence>
<dbReference type="GO" id="GO:0005737">
    <property type="term" value="C:cytoplasm"/>
    <property type="evidence" value="ECO:0007669"/>
    <property type="project" value="UniProtKB-SubCell"/>
</dbReference>
<evidence type="ECO:0000256" key="13">
    <source>
        <dbReference type="SAM" id="Phobius"/>
    </source>
</evidence>
<proteinExistence type="predicted"/>
<accession>A0A2G3E610</accession>
<evidence type="ECO:0000256" key="6">
    <source>
        <dbReference type="ARBA" id="ARBA00022597"/>
    </source>
</evidence>
<evidence type="ECO:0000259" key="14">
    <source>
        <dbReference type="PROSITE" id="PS51094"/>
    </source>
</evidence>
<feature type="coiled-coil region" evidence="12">
    <location>
        <begin position="139"/>
        <end position="166"/>
    </location>
</feature>
<feature type="transmembrane region" description="Helical" evidence="13">
    <location>
        <begin position="346"/>
        <end position="365"/>
    </location>
</feature>
<keyword evidence="5" id="KW-0597">Phosphoprotein</keyword>
<dbReference type="PROSITE" id="PS51094">
    <property type="entry name" value="PTS_EIIA_TYPE_2"/>
    <property type="match status" value="1"/>
</dbReference>
<dbReference type="InterPro" id="IPR016152">
    <property type="entry name" value="PTrfase/Anion_transptr"/>
</dbReference>
<evidence type="ECO:0000259" key="15">
    <source>
        <dbReference type="PROSITE" id="PS51099"/>
    </source>
</evidence>
<dbReference type="RefSeq" id="WP_099385404.1">
    <property type="nucleotide sequence ID" value="NZ_PDYG01000004.1"/>
</dbReference>
<dbReference type="InterPro" id="IPR003353">
    <property type="entry name" value="PTS_IIB_fruc"/>
</dbReference>
<feature type="domain" description="PTS EIIB type-2" evidence="15">
    <location>
        <begin position="169"/>
        <end position="264"/>
    </location>
</feature>
<keyword evidence="6" id="KW-0762">Sugar transport</keyword>
<feature type="domain" description="PTS EIIA type-2" evidence="14">
    <location>
        <begin position="5"/>
        <end position="149"/>
    </location>
</feature>
<dbReference type="InterPro" id="IPR050864">
    <property type="entry name" value="Bacterial_PTS_Sugar_Transport"/>
</dbReference>
<comment type="subcellular location">
    <subcellularLocation>
        <location evidence="1">Cell inner membrane</location>
        <topology evidence="1">Multi-pass membrane protein</topology>
    </subcellularLocation>
    <subcellularLocation>
        <location evidence="2">Cytoplasm</location>
    </subcellularLocation>
</comment>
<dbReference type="PANTHER" id="PTHR30505">
    <property type="entry name" value="FRUCTOSE-LIKE PERMEASE"/>
    <property type="match status" value="1"/>
</dbReference>
<dbReference type="SUPFAM" id="SSF55804">
    <property type="entry name" value="Phoshotransferase/anion transport protein"/>
    <property type="match status" value="1"/>
</dbReference>
<feature type="transmembrane region" description="Helical" evidence="13">
    <location>
        <begin position="552"/>
        <end position="576"/>
    </location>
</feature>
<keyword evidence="8" id="KW-0598">Phosphotransferase system</keyword>
<dbReference type="CDD" id="cd05569">
    <property type="entry name" value="PTS_IIB_fructose"/>
    <property type="match status" value="1"/>
</dbReference>
<dbReference type="GO" id="GO:0022877">
    <property type="term" value="F:protein-N(PI)-phosphohistidine-fructose phosphotransferase system transporter activity"/>
    <property type="evidence" value="ECO:0007669"/>
    <property type="project" value="InterPro"/>
</dbReference>
<feature type="transmembrane region" description="Helical" evidence="13">
    <location>
        <begin position="653"/>
        <end position="673"/>
    </location>
</feature>
<feature type="transmembrane region" description="Helical" evidence="13">
    <location>
        <begin position="417"/>
        <end position="437"/>
    </location>
</feature>
<gene>
    <name evidence="17" type="ORF">CSX02_01745</name>
</gene>
<comment type="caution">
    <text evidence="17">The sequence shown here is derived from an EMBL/GenBank/DDBJ whole genome shotgun (WGS) entry which is preliminary data.</text>
</comment>
<dbReference type="GO" id="GO:0005886">
    <property type="term" value="C:plasma membrane"/>
    <property type="evidence" value="ECO:0007669"/>
    <property type="project" value="UniProtKB-SubCell"/>
</dbReference>
<dbReference type="AlphaFoldDB" id="A0A2G3E610"/>
<keyword evidence="10 13" id="KW-1133">Transmembrane helix</keyword>
<dbReference type="InterPro" id="IPR003501">
    <property type="entry name" value="PTS_EIIB_2/3"/>
</dbReference>
<dbReference type="NCBIfam" id="TIGR01427">
    <property type="entry name" value="PTS_IIC_fructo"/>
    <property type="match status" value="1"/>
</dbReference>
<dbReference type="Pfam" id="PF02302">
    <property type="entry name" value="PTS_IIB"/>
    <property type="match status" value="1"/>
</dbReference>
<dbReference type="Pfam" id="PF00359">
    <property type="entry name" value="PTS_EIIA_2"/>
    <property type="match status" value="1"/>
</dbReference>
<feature type="transmembrane region" description="Helical" evidence="13">
    <location>
        <begin position="457"/>
        <end position="486"/>
    </location>
</feature>
<keyword evidence="11 13" id="KW-0472">Membrane</keyword>
<dbReference type="PROSITE" id="PS51104">
    <property type="entry name" value="PTS_EIIC_TYPE_2"/>
    <property type="match status" value="1"/>
</dbReference>
<protein>
    <submittedName>
        <fullName evidence="17">PTS fructose transporter subunit IIC</fullName>
    </submittedName>
</protein>
<evidence type="ECO:0000259" key="16">
    <source>
        <dbReference type="PROSITE" id="PS51104"/>
    </source>
</evidence>
<dbReference type="EMBL" id="PDYG01000004">
    <property type="protein sequence ID" value="PHU38696.1"/>
    <property type="molecule type" value="Genomic_DNA"/>
</dbReference>
<dbReference type="Proteomes" id="UP000224563">
    <property type="component" value="Unassembled WGS sequence"/>
</dbReference>
<evidence type="ECO:0000256" key="3">
    <source>
        <dbReference type="ARBA" id="ARBA00022448"/>
    </source>
</evidence>
<dbReference type="FunFam" id="3.40.930.10:FF:000009">
    <property type="entry name" value="PTS system, fructose specific IIABC component"/>
    <property type="match status" value="1"/>
</dbReference>
<dbReference type="GO" id="GO:0005351">
    <property type="term" value="F:carbohydrate:proton symporter activity"/>
    <property type="evidence" value="ECO:0007669"/>
    <property type="project" value="InterPro"/>
</dbReference>